<dbReference type="PANTHER" id="PTHR15241">
    <property type="entry name" value="TRANSFORMER-2-RELATED"/>
    <property type="match status" value="1"/>
</dbReference>
<dbReference type="OrthoDB" id="1928326at2759"/>
<feature type="region of interest" description="Disordered" evidence="2">
    <location>
        <begin position="1"/>
        <end position="39"/>
    </location>
</feature>
<dbReference type="EMBL" id="CAJGYO010000001">
    <property type="protein sequence ID" value="CAD6203124.1"/>
    <property type="molecule type" value="Genomic_DNA"/>
</dbReference>
<dbReference type="PROSITE" id="PS50102">
    <property type="entry name" value="RRM"/>
    <property type="match status" value="1"/>
</dbReference>
<dbReference type="PANTHER" id="PTHR15241:SF304">
    <property type="entry name" value="RRM DOMAIN-CONTAINING PROTEIN"/>
    <property type="match status" value="1"/>
</dbReference>
<evidence type="ECO:0000256" key="2">
    <source>
        <dbReference type="SAM" id="MobiDB-lite"/>
    </source>
</evidence>
<evidence type="ECO:0000259" key="3">
    <source>
        <dbReference type="PROSITE" id="PS50102"/>
    </source>
</evidence>
<reference evidence="4" key="1">
    <citation type="submission" date="2020-10" db="EMBL/GenBank/DDBJ databases">
        <authorList>
            <person name="Han B."/>
            <person name="Lu T."/>
            <person name="Zhao Q."/>
            <person name="Huang X."/>
            <person name="Zhao Y."/>
        </authorList>
    </citation>
    <scope>NUCLEOTIDE SEQUENCE</scope>
</reference>
<dbReference type="AlphaFoldDB" id="A0A811M8H7"/>
<keyword evidence="5" id="KW-1185">Reference proteome</keyword>
<feature type="domain" description="RRM" evidence="3">
    <location>
        <begin position="48"/>
        <end position="109"/>
    </location>
</feature>
<protein>
    <recommendedName>
        <fullName evidence="3">RRM domain-containing protein</fullName>
    </recommendedName>
</protein>
<keyword evidence="1" id="KW-0694">RNA-binding</keyword>
<name>A0A811M8H7_9POAL</name>
<accession>A0A811M8H7</accession>
<dbReference type="SUPFAM" id="SSF54928">
    <property type="entry name" value="RNA-binding domain, RBD"/>
    <property type="match status" value="1"/>
</dbReference>
<dbReference type="InterPro" id="IPR035979">
    <property type="entry name" value="RBD_domain_sf"/>
</dbReference>
<dbReference type="InterPro" id="IPR000504">
    <property type="entry name" value="RRM_dom"/>
</dbReference>
<sequence length="109" mass="11363">MPASEMEAPASAHASAATADSQEESAPAPSAAAAAANEEAQPAAAAVPALYVGDLHEDVAEEHLFDAFSKIGTVTSVRVCRDNATSRSLRYGFLNYFSRAYGMLSIDRA</sequence>
<comment type="caution">
    <text evidence="4">The sequence shown here is derived from an EMBL/GenBank/DDBJ whole genome shotgun (WGS) entry which is preliminary data.</text>
</comment>
<proteinExistence type="predicted"/>
<dbReference type="Pfam" id="PF00076">
    <property type="entry name" value="RRM_1"/>
    <property type="match status" value="1"/>
</dbReference>
<evidence type="ECO:0000313" key="4">
    <source>
        <dbReference type="EMBL" id="CAD6203124.1"/>
    </source>
</evidence>
<organism evidence="4 5">
    <name type="scientific">Miscanthus lutarioriparius</name>
    <dbReference type="NCBI Taxonomy" id="422564"/>
    <lineage>
        <taxon>Eukaryota</taxon>
        <taxon>Viridiplantae</taxon>
        <taxon>Streptophyta</taxon>
        <taxon>Embryophyta</taxon>
        <taxon>Tracheophyta</taxon>
        <taxon>Spermatophyta</taxon>
        <taxon>Magnoliopsida</taxon>
        <taxon>Liliopsida</taxon>
        <taxon>Poales</taxon>
        <taxon>Poaceae</taxon>
        <taxon>PACMAD clade</taxon>
        <taxon>Panicoideae</taxon>
        <taxon>Andropogonodae</taxon>
        <taxon>Andropogoneae</taxon>
        <taxon>Saccharinae</taxon>
        <taxon>Miscanthus</taxon>
    </lineage>
</organism>
<dbReference type="Proteomes" id="UP000604825">
    <property type="component" value="Unassembled WGS sequence"/>
</dbReference>
<evidence type="ECO:0000313" key="5">
    <source>
        <dbReference type="Proteomes" id="UP000604825"/>
    </source>
</evidence>
<evidence type="ECO:0000256" key="1">
    <source>
        <dbReference type="PROSITE-ProRule" id="PRU00176"/>
    </source>
</evidence>
<gene>
    <name evidence="4" type="ORF">NCGR_LOCUS1337</name>
</gene>
<dbReference type="Gene3D" id="3.30.70.330">
    <property type="match status" value="1"/>
</dbReference>
<dbReference type="SMART" id="SM00360">
    <property type="entry name" value="RRM"/>
    <property type="match status" value="1"/>
</dbReference>
<dbReference type="InterPro" id="IPR012677">
    <property type="entry name" value="Nucleotide-bd_a/b_plait_sf"/>
</dbReference>
<dbReference type="GO" id="GO:0003723">
    <property type="term" value="F:RNA binding"/>
    <property type="evidence" value="ECO:0007669"/>
    <property type="project" value="UniProtKB-UniRule"/>
</dbReference>